<evidence type="ECO:0000313" key="2">
    <source>
        <dbReference type="EMBL" id="KAL0951454.1"/>
    </source>
</evidence>
<evidence type="ECO:0000256" key="1">
    <source>
        <dbReference type="SAM" id="MobiDB-lite"/>
    </source>
</evidence>
<feature type="compositionally biased region" description="Basic and acidic residues" evidence="1">
    <location>
        <begin position="375"/>
        <end position="384"/>
    </location>
</feature>
<feature type="region of interest" description="Disordered" evidence="1">
    <location>
        <begin position="444"/>
        <end position="976"/>
    </location>
</feature>
<feature type="compositionally biased region" description="Low complexity" evidence="1">
    <location>
        <begin position="179"/>
        <end position="202"/>
    </location>
</feature>
<reference evidence="3" key="1">
    <citation type="submission" date="2024-06" db="EMBL/GenBank/DDBJ databases">
        <title>Multi-omics analyses provide insights into the biosynthesis of the anticancer antibiotic pleurotin in Hohenbuehelia grisea.</title>
        <authorList>
            <person name="Weaver J.A."/>
            <person name="Alberti F."/>
        </authorList>
    </citation>
    <scope>NUCLEOTIDE SEQUENCE [LARGE SCALE GENOMIC DNA]</scope>
    <source>
        <strain evidence="3">T-177</strain>
    </source>
</reference>
<feature type="compositionally biased region" description="Basic residues" evidence="1">
    <location>
        <begin position="964"/>
        <end position="976"/>
    </location>
</feature>
<dbReference type="Proteomes" id="UP001556367">
    <property type="component" value="Unassembled WGS sequence"/>
</dbReference>
<name>A0ABR3J726_9AGAR</name>
<feature type="compositionally biased region" description="Polar residues" evidence="1">
    <location>
        <begin position="733"/>
        <end position="743"/>
    </location>
</feature>
<keyword evidence="3" id="KW-1185">Reference proteome</keyword>
<proteinExistence type="predicted"/>
<feature type="compositionally biased region" description="Polar residues" evidence="1">
    <location>
        <begin position="275"/>
        <end position="290"/>
    </location>
</feature>
<dbReference type="EMBL" id="JASNQZ010000011">
    <property type="protein sequence ID" value="KAL0951454.1"/>
    <property type="molecule type" value="Genomic_DNA"/>
</dbReference>
<feature type="compositionally biased region" description="Low complexity" evidence="1">
    <location>
        <begin position="243"/>
        <end position="258"/>
    </location>
</feature>
<organism evidence="2 3">
    <name type="scientific">Hohenbuehelia grisea</name>
    <dbReference type="NCBI Taxonomy" id="104357"/>
    <lineage>
        <taxon>Eukaryota</taxon>
        <taxon>Fungi</taxon>
        <taxon>Dikarya</taxon>
        <taxon>Basidiomycota</taxon>
        <taxon>Agaricomycotina</taxon>
        <taxon>Agaricomycetes</taxon>
        <taxon>Agaricomycetidae</taxon>
        <taxon>Agaricales</taxon>
        <taxon>Pleurotineae</taxon>
        <taxon>Pleurotaceae</taxon>
        <taxon>Hohenbuehelia</taxon>
    </lineage>
</organism>
<protein>
    <submittedName>
        <fullName evidence="2">Uncharacterized protein</fullName>
    </submittedName>
</protein>
<accession>A0ABR3J726</accession>
<feature type="compositionally biased region" description="Polar residues" evidence="1">
    <location>
        <begin position="320"/>
        <end position="340"/>
    </location>
</feature>
<feature type="region of interest" description="Disordered" evidence="1">
    <location>
        <begin position="179"/>
        <end position="342"/>
    </location>
</feature>
<feature type="compositionally biased region" description="Polar residues" evidence="1">
    <location>
        <begin position="72"/>
        <end position="82"/>
    </location>
</feature>
<feature type="compositionally biased region" description="Pro residues" evidence="1">
    <location>
        <begin position="131"/>
        <end position="143"/>
    </location>
</feature>
<feature type="compositionally biased region" description="Polar residues" evidence="1">
    <location>
        <begin position="546"/>
        <end position="570"/>
    </location>
</feature>
<feature type="compositionally biased region" description="Polar residues" evidence="1">
    <location>
        <begin position="893"/>
        <end position="902"/>
    </location>
</feature>
<feature type="region of interest" description="Disordered" evidence="1">
    <location>
        <begin position="1"/>
        <end position="156"/>
    </location>
</feature>
<sequence length="976" mass="104915">MYTVANGSNSKVVEQKPRGHRSLFNRLFSPTHKHSQSMPNFSPRYDLKPISPHLLNDPAFSQDPTSHPLHASSASRPSTAGGVSQGYPFPNSVEIPTTTPRRPPPPQVIPPDTFARDAFIDDGSDVDTFPLQPPNSPQVPDGPGPNQAAKSAGGAGYDIGFPFQPAVFRSGKWTVAEPVSASNSSESGPSVSSSTPQTSTSSHIRDAAVKPEPSMIVSPTPAPQVAVKITPPEKPEKRGRVLSFFSRKSAPSSSNSSSTRPDAPQTKLHKPRIPSLTSASKVDNVQTSPSDAIDRPKTTRNISAPELHDAERAELPPRPSTTLADQPAQSKSANGATQRRGQLDRIDELDETNPLGLHIHHGGPYEAINRLVSEQRGHTRDPAHAPKKRHAGSGGSKASSISVMSAVPMSLNIVPGQIIPRDFALGARAIINVPKHASQPIYPSHLYNIPMDRPPSEGNPPRHPDVSGQYPVKQESSRSSNSTPLRHQHHSQSLPPQPPAFSAAHRAPGEFSAGSHHLVEPPAPEFNPYAQYSSSAQPYAGRSAPDQRNTQEGPWSPSQDFVRSPGSSSGVIAAPIPHHFPQNTNHEPERLAPEPRPPVHGTPSPVYSHKDAYGGIDPPSEEYEASTSRGPSPHAPASREPSPMQGAADASSASTSVSSHHGQTWSSPAVAAQPADKLQAAHDEAVRITGHNPAPSFPPPVNVEQNTEALHITDHNPTPSLSPPVNVERYNDARSTITPSSKAPSMAPSRYRGPPPKTAHLPRRLVMPTPLQQSPPLPSATPGMSYGAGRSPHAQHQSGDYRNAIRFQSPAPHAAHPSHTPYPREHALRSPPPPGQSEHGFSSMQEHRNAYGGSNQSSFSRDQQTRYDMVVSPYDSPHNLPLLPILDPKLPPSKTSSYTTRAQVIPMSPDRKVLRKRSVLPAGGSAHISMTVIPDAKADKDKKGKKEKESAERDKERTKEAGKPPKRVLSKRRSEI</sequence>
<feature type="compositionally biased region" description="Low complexity" evidence="1">
    <location>
        <begin position="647"/>
        <end position="659"/>
    </location>
</feature>
<feature type="region of interest" description="Disordered" evidence="1">
    <location>
        <begin position="375"/>
        <end position="399"/>
    </location>
</feature>
<feature type="compositionally biased region" description="Basic and acidic residues" evidence="1">
    <location>
        <begin position="936"/>
        <end position="963"/>
    </location>
</feature>
<comment type="caution">
    <text evidence="2">The sequence shown here is derived from an EMBL/GenBank/DDBJ whole genome shotgun (WGS) entry which is preliminary data.</text>
</comment>
<evidence type="ECO:0000313" key="3">
    <source>
        <dbReference type="Proteomes" id="UP001556367"/>
    </source>
</evidence>
<gene>
    <name evidence="2" type="ORF">HGRIS_008143</name>
</gene>
<feature type="compositionally biased region" description="Polar residues" evidence="1">
    <location>
        <begin position="1"/>
        <end position="12"/>
    </location>
</feature>
<feature type="compositionally biased region" description="Low complexity" evidence="1">
    <location>
        <begin position="809"/>
        <end position="819"/>
    </location>
</feature>
<feature type="compositionally biased region" description="Basic and acidic residues" evidence="1">
    <location>
        <begin position="306"/>
        <end position="315"/>
    </location>
</feature>
<feature type="compositionally biased region" description="Polar residues" evidence="1">
    <location>
        <begin position="852"/>
        <end position="862"/>
    </location>
</feature>